<proteinExistence type="predicted"/>
<feature type="compositionally biased region" description="Low complexity" evidence="1">
    <location>
        <begin position="257"/>
        <end position="283"/>
    </location>
</feature>
<evidence type="ECO:0000313" key="4">
    <source>
        <dbReference type="Proteomes" id="UP000009192"/>
    </source>
</evidence>
<protein>
    <submittedName>
        <fullName evidence="3">Uncharacterized protein</fullName>
    </submittedName>
</protein>
<dbReference type="InParanoid" id="A0A0Q9X0D4"/>
<evidence type="ECO:0000256" key="1">
    <source>
        <dbReference type="SAM" id="MobiDB-lite"/>
    </source>
</evidence>
<evidence type="ECO:0000256" key="2">
    <source>
        <dbReference type="SAM" id="SignalP"/>
    </source>
</evidence>
<organism evidence="3 4">
    <name type="scientific">Drosophila mojavensis</name>
    <name type="common">Fruit fly</name>
    <dbReference type="NCBI Taxonomy" id="7230"/>
    <lineage>
        <taxon>Eukaryota</taxon>
        <taxon>Metazoa</taxon>
        <taxon>Ecdysozoa</taxon>
        <taxon>Arthropoda</taxon>
        <taxon>Hexapoda</taxon>
        <taxon>Insecta</taxon>
        <taxon>Pterygota</taxon>
        <taxon>Neoptera</taxon>
        <taxon>Endopterygota</taxon>
        <taxon>Diptera</taxon>
        <taxon>Brachycera</taxon>
        <taxon>Muscomorpha</taxon>
        <taxon>Ephydroidea</taxon>
        <taxon>Drosophilidae</taxon>
        <taxon>Drosophila</taxon>
    </lineage>
</organism>
<name>A0A0Q9X0D4_DROMO</name>
<dbReference type="AlphaFoldDB" id="A0A0Q9X0D4"/>
<accession>A0A0Q9X0D4</accession>
<feature type="chain" id="PRO_5006387340" evidence="2">
    <location>
        <begin position="20"/>
        <end position="323"/>
    </location>
</feature>
<feature type="region of interest" description="Disordered" evidence="1">
    <location>
        <begin position="154"/>
        <end position="217"/>
    </location>
</feature>
<keyword evidence="2" id="KW-0732">Signal</keyword>
<reference evidence="3 4" key="1">
    <citation type="journal article" date="2007" name="Nature">
        <title>Evolution of genes and genomes on the Drosophila phylogeny.</title>
        <authorList>
            <consortium name="Drosophila 12 Genomes Consortium"/>
            <person name="Clark A.G."/>
            <person name="Eisen M.B."/>
            <person name="Smith D.R."/>
            <person name="Bergman C.M."/>
            <person name="Oliver B."/>
            <person name="Markow T.A."/>
            <person name="Kaufman T.C."/>
            <person name="Kellis M."/>
            <person name="Gelbart W."/>
            <person name="Iyer V.N."/>
            <person name="Pollard D.A."/>
            <person name="Sackton T.B."/>
            <person name="Larracuente A.M."/>
            <person name="Singh N.D."/>
            <person name="Abad J.P."/>
            <person name="Abt D.N."/>
            <person name="Adryan B."/>
            <person name="Aguade M."/>
            <person name="Akashi H."/>
            <person name="Anderson W.W."/>
            <person name="Aquadro C.F."/>
            <person name="Ardell D.H."/>
            <person name="Arguello R."/>
            <person name="Artieri C.G."/>
            <person name="Barbash D.A."/>
            <person name="Barker D."/>
            <person name="Barsanti P."/>
            <person name="Batterham P."/>
            <person name="Batzoglou S."/>
            <person name="Begun D."/>
            <person name="Bhutkar A."/>
            <person name="Blanco E."/>
            <person name="Bosak S.A."/>
            <person name="Bradley R.K."/>
            <person name="Brand A.D."/>
            <person name="Brent M.R."/>
            <person name="Brooks A.N."/>
            <person name="Brown R.H."/>
            <person name="Butlin R.K."/>
            <person name="Caggese C."/>
            <person name="Calvi B.R."/>
            <person name="Bernardo de Carvalho A."/>
            <person name="Caspi A."/>
            <person name="Castrezana S."/>
            <person name="Celniker S.E."/>
            <person name="Chang J.L."/>
            <person name="Chapple C."/>
            <person name="Chatterji S."/>
            <person name="Chinwalla A."/>
            <person name="Civetta A."/>
            <person name="Clifton S.W."/>
            <person name="Comeron J.M."/>
            <person name="Costello J.C."/>
            <person name="Coyne J.A."/>
            <person name="Daub J."/>
            <person name="David R.G."/>
            <person name="Delcher A.L."/>
            <person name="Delehaunty K."/>
            <person name="Do C.B."/>
            <person name="Ebling H."/>
            <person name="Edwards K."/>
            <person name="Eickbush T."/>
            <person name="Evans J.D."/>
            <person name="Filipski A."/>
            <person name="Findeiss S."/>
            <person name="Freyhult E."/>
            <person name="Fulton L."/>
            <person name="Fulton R."/>
            <person name="Garcia A.C."/>
            <person name="Gardiner A."/>
            <person name="Garfield D.A."/>
            <person name="Garvin B.E."/>
            <person name="Gibson G."/>
            <person name="Gilbert D."/>
            <person name="Gnerre S."/>
            <person name="Godfrey J."/>
            <person name="Good R."/>
            <person name="Gotea V."/>
            <person name="Gravely B."/>
            <person name="Greenberg A.J."/>
            <person name="Griffiths-Jones S."/>
            <person name="Gross S."/>
            <person name="Guigo R."/>
            <person name="Gustafson E.A."/>
            <person name="Haerty W."/>
            <person name="Hahn M.W."/>
            <person name="Halligan D.L."/>
            <person name="Halpern A.L."/>
            <person name="Halter G.M."/>
            <person name="Han M.V."/>
            <person name="Heger A."/>
            <person name="Hillier L."/>
            <person name="Hinrichs A.S."/>
            <person name="Holmes I."/>
            <person name="Hoskins R.A."/>
            <person name="Hubisz M.J."/>
            <person name="Hultmark D."/>
            <person name="Huntley M.A."/>
            <person name="Jaffe D.B."/>
            <person name="Jagadeeshan S."/>
            <person name="Jeck W.R."/>
            <person name="Johnson J."/>
            <person name="Jones C.D."/>
            <person name="Jordan W.C."/>
            <person name="Karpen G.H."/>
            <person name="Kataoka E."/>
            <person name="Keightley P.D."/>
            <person name="Kheradpour P."/>
            <person name="Kirkness E.F."/>
            <person name="Koerich L.B."/>
            <person name="Kristiansen K."/>
            <person name="Kudrna D."/>
            <person name="Kulathinal R.J."/>
            <person name="Kumar S."/>
            <person name="Kwok R."/>
            <person name="Lander E."/>
            <person name="Langley C.H."/>
            <person name="Lapoint R."/>
            <person name="Lazzaro B.P."/>
            <person name="Lee S.J."/>
            <person name="Levesque L."/>
            <person name="Li R."/>
            <person name="Lin C.F."/>
            <person name="Lin M.F."/>
            <person name="Lindblad-Toh K."/>
            <person name="Llopart A."/>
            <person name="Long M."/>
            <person name="Low L."/>
            <person name="Lozovsky E."/>
            <person name="Lu J."/>
            <person name="Luo M."/>
            <person name="Machado C.A."/>
            <person name="Makalowski W."/>
            <person name="Marzo M."/>
            <person name="Matsuda M."/>
            <person name="Matzkin L."/>
            <person name="McAllister B."/>
            <person name="McBride C.S."/>
            <person name="McKernan B."/>
            <person name="McKernan K."/>
            <person name="Mendez-Lago M."/>
            <person name="Minx P."/>
            <person name="Mollenhauer M.U."/>
            <person name="Montooth K."/>
            <person name="Mount S.M."/>
            <person name="Mu X."/>
            <person name="Myers E."/>
            <person name="Negre B."/>
            <person name="Newfeld S."/>
            <person name="Nielsen R."/>
            <person name="Noor M.A."/>
            <person name="O'Grady P."/>
            <person name="Pachter L."/>
            <person name="Papaceit M."/>
            <person name="Parisi M.J."/>
            <person name="Parisi M."/>
            <person name="Parts L."/>
            <person name="Pedersen J.S."/>
            <person name="Pesole G."/>
            <person name="Phillippy A.M."/>
            <person name="Ponting C.P."/>
            <person name="Pop M."/>
            <person name="Porcelli D."/>
            <person name="Powell J.R."/>
            <person name="Prohaska S."/>
            <person name="Pruitt K."/>
            <person name="Puig M."/>
            <person name="Quesneville H."/>
            <person name="Ram K.R."/>
            <person name="Rand D."/>
            <person name="Rasmussen M.D."/>
            <person name="Reed L.K."/>
            <person name="Reenan R."/>
            <person name="Reily A."/>
            <person name="Remington K.A."/>
            <person name="Rieger T.T."/>
            <person name="Ritchie M.G."/>
            <person name="Robin C."/>
            <person name="Rogers Y.H."/>
            <person name="Rohde C."/>
            <person name="Rozas J."/>
            <person name="Rubenfield M.J."/>
            <person name="Ruiz A."/>
            <person name="Russo S."/>
            <person name="Salzberg S.L."/>
            <person name="Sanchez-Gracia A."/>
            <person name="Saranga D.J."/>
            <person name="Sato H."/>
            <person name="Schaeffer S.W."/>
            <person name="Schatz M.C."/>
            <person name="Schlenke T."/>
            <person name="Schwartz R."/>
            <person name="Segarra C."/>
            <person name="Singh R.S."/>
            <person name="Sirot L."/>
            <person name="Sirota M."/>
            <person name="Sisneros N.B."/>
            <person name="Smith C.D."/>
            <person name="Smith T.F."/>
            <person name="Spieth J."/>
            <person name="Stage D.E."/>
            <person name="Stark A."/>
            <person name="Stephan W."/>
            <person name="Strausberg R.L."/>
            <person name="Strempel S."/>
            <person name="Sturgill D."/>
            <person name="Sutton G."/>
            <person name="Sutton G.G."/>
            <person name="Tao W."/>
            <person name="Teichmann S."/>
            <person name="Tobari Y.N."/>
            <person name="Tomimura Y."/>
            <person name="Tsolas J.M."/>
            <person name="Valente V.L."/>
            <person name="Venter E."/>
            <person name="Venter J.C."/>
            <person name="Vicario S."/>
            <person name="Vieira F.G."/>
            <person name="Vilella A.J."/>
            <person name="Villasante A."/>
            <person name="Walenz B."/>
            <person name="Wang J."/>
            <person name="Wasserman M."/>
            <person name="Watts T."/>
            <person name="Wilson D."/>
            <person name="Wilson R.K."/>
            <person name="Wing R.A."/>
            <person name="Wolfner M.F."/>
            <person name="Wong A."/>
            <person name="Wong G.K."/>
            <person name="Wu C.I."/>
            <person name="Wu G."/>
            <person name="Yamamoto D."/>
            <person name="Yang H.P."/>
            <person name="Yang S.P."/>
            <person name="Yorke J.A."/>
            <person name="Yoshida K."/>
            <person name="Zdobnov E."/>
            <person name="Zhang P."/>
            <person name="Zhang Y."/>
            <person name="Zimin A.V."/>
            <person name="Baldwin J."/>
            <person name="Abdouelleil A."/>
            <person name="Abdulkadir J."/>
            <person name="Abebe A."/>
            <person name="Abera B."/>
            <person name="Abreu J."/>
            <person name="Acer S.C."/>
            <person name="Aftuck L."/>
            <person name="Alexander A."/>
            <person name="An P."/>
            <person name="Anderson E."/>
            <person name="Anderson S."/>
            <person name="Arachi H."/>
            <person name="Azer M."/>
            <person name="Bachantsang P."/>
            <person name="Barry A."/>
            <person name="Bayul T."/>
            <person name="Berlin A."/>
            <person name="Bessette D."/>
            <person name="Bloom T."/>
            <person name="Blye J."/>
            <person name="Boguslavskiy L."/>
            <person name="Bonnet C."/>
            <person name="Boukhgalter B."/>
            <person name="Bourzgui I."/>
            <person name="Brown A."/>
            <person name="Cahill P."/>
            <person name="Channer S."/>
            <person name="Cheshatsang Y."/>
            <person name="Chuda L."/>
            <person name="Citroen M."/>
            <person name="Collymore A."/>
            <person name="Cooke P."/>
            <person name="Costello M."/>
            <person name="D'Aco K."/>
            <person name="Daza R."/>
            <person name="De Haan G."/>
            <person name="DeGray S."/>
            <person name="DeMaso C."/>
            <person name="Dhargay N."/>
            <person name="Dooley K."/>
            <person name="Dooley E."/>
            <person name="Doricent M."/>
            <person name="Dorje P."/>
            <person name="Dorjee K."/>
            <person name="Dupes A."/>
            <person name="Elong R."/>
            <person name="Falk J."/>
            <person name="Farina A."/>
            <person name="Faro S."/>
            <person name="Ferguson D."/>
            <person name="Fisher S."/>
            <person name="Foley C.D."/>
            <person name="Franke A."/>
            <person name="Friedrich D."/>
            <person name="Gadbois L."/>
            <person name="Gearin G."/>
            <person name="Gearin C.R."/>
            <person name="Giannoukos G."/>
            <person name="Goode T."/>
            <person name="Graham J."/>
            <person name="Grandbois E."/>
            <person name="Grewal S."/>
            <person name="Gyaltsen K."/>
            <person name="Hafez N."/>
            <person name="Hagos B."/>
            <person name="Hall J."/>
            <person name="Henson C."/>
            <person name="Hollinger A."/>
            <person name="Honan T."/>
            <person name="Huard M.D."/>
            <person name="Hughes L."/>
            <person name="Hurhula B."/>
            <person name="Husby M.E."/>
            <person name="Kamat A."/>
            <person name="Kanga B."/>
            <person name="Kashin S."/>
            <person name="Khazanovich D."/>
            <person name="Kisner P."/>
            <person name="Lance K."/>
            <person name="Lara M."/>
            <person name="Lee W."/>
            <person name="Lennon N."/>
            <person name="Letendre F."/>
            <person name="LeVine R."/>
            <person name="Lipovsky A."/>
            <person name="Liu X."/>
            <person name="Liu J."/>
            <person name="Liu S."/>
            <person name="Lokyitsang T."/>
            <person name="Lokyitsang Y."/>
            <person name="Lubonja R."/>
            <person name="Lui A."/>
            <person name="MacDonald P."/>
            <person name="Magnisalis V."/>
            <person name="Maru K."/>
            <person name="Matthews C."/>
            <person name="McCusker W."/>
            <person name="McDonough S."/>
            <person name="Mehta T."/>
            <person name="Meldrim J."/>
            <person name="Meneus L."/>
            <person name="Mihai O."/>
            <person name="Mihalev A."/>
            <person name="Mihova T."/>
            <person name="Mittelman R."/>
            <person name="Mlenga V."/>
            <person name="Montmayeur A."/>
            <person name="Mulrain L."/>
            <person name="Navidi A."/>
            <person name="Naylor J."/>
            <person name="Negash T."/>
            <person name="Nguyen T."/>
            <person name="Nguyen N."/>
            <person name="Nicol R."/>
            <person name="Norbu C."/>
            <person name="Norbu N."/>
            <person name="Novod N."/>
            <person name="O'Neill B."/>
            <person name="Osman S."/>
            <person name="Markiewicz E."/>
            <person name="Oyono O.L."/>
            <person name="Patti C."/>
            <person name="Phunkhang P."/>
            <person name="Pierre F."/>
            <person name="Priest M."/>
            <person name="Raghuraman S."/>
            <person name="Rege F."/>
            <person name="Reyes R."/>
            <person name="Rise C."/>
            <person name="Rogov P."/>
            <person name="Ross K."/>
            <person name="Ryan E."/>
            <person name="Settipalli S."/>
            <person name="Shea T."/>
            <person name="Sherpa N."/>
            <person name="Shi L."/>
            <person name="Shih D."/>
            <person name="Sparrow T."/>
            <person name="Spaulding J."/>
            <person name="Stalker J."/>
            <person name="Stange-Thomann N."/>
            <person name="Stavropoulos S."/>
            <person name="Stone C."/>
            <person name="Strader C."/>
            <person name="Tesfaye S."/>
            <person name="Thomson T."/>
            <person name="Thoulutsang Y."/>
            <person name="Thoulutsang D."/>
            <person name="Topham K."/>
            <person name="Topping I."/>
            <person name="Tsamla T."/>
            <person name="Vassiliev H."/>
            <person name="Vo A."/>
            <person name="Wangchuk T."/>
            <person name="Wangdi T."/>
            <person name="Weiand M."/>
            <person name="Wilkinson J."/>
            <person name="Wilson A."/>
            <person name="Yadav S."/>
            <person name="Young G."/>
            <person name="Yu Q."/>
            <person name="Zembek L."/>
            <person name="Zhong D."/>
            <person name="Zimmer A."/>
            <person name="Zwirko Z."/>
            <person name="Jaffe D.B."/>
            <person name="Alvarez P."/>
            <person name="Brockman W."/>
            <person name="Butler J."/>
            <person name="Chin C."/>
            <person name="Gnerre S."/>
            <person name="Grabherr M."/>
            <person name="Kleber M."/>
            <person name="Mauceli E."/>
            <person name="MacCallum I."/>
        </authorList>
    </citation>
    <scope>NUCLEOTIDE SEQUENCE [LARGE SCALE GENOMIC DNA]</scope>
    <source>
        <strain evidence="4">Tucson 15081-1352.22</strain>
    </source>
</reference>
<evidence type="ECO:0000313" key="3">
    <source>
        <dbReference type="EMBL" id="KRG01580.1"/>
    </source>
</evidence>
<keyword evidence="4" id="KW-1185">Reference proteome</keyword>
<gene>
    <name evidence="3" type="primary">Dmoj\GI26765</name>
    <name evidence="3" type="ORF">Dmoj_GI26765</name>
</gene>
<feature type="compositionally biased region" description="Low complexity" evidence="1">
    <location>
        <begin position="161"/>
        <end position="193"/>
    </location>
</feature>
<feature type="signal peptide" evidence="2">
    <location>
        <begin position="1"/>
        <end position="19"/>
    </location>
</feature>
<dbReference type="KEGG" id="dmo:Dmoj_GI26765"/>
<dbReference type="Proteomes" id="UP000009192">
    <property type="component" value="Unassembled WGS sequence"/>
</dbReference>
<feature type="region of interest" description="Disordered" evidence="1">
    <location>
        <begin position="254"/>
        <end position="283"/>
    </location>
</feature>
<feature type="compositionally biased region" description="Polar residues" evidence="1">
    <location>
        <begin position="194"/>
        <end position="217"/>
    </location>
</feature>
<dbReference type="EMBL" id="CH933806">
    <property type="protein sequence ID" value="KRG01580.1"/>
    <property type="molecule type" value="Genomic_DNA"/>
</dbReference>
<sequence length="323" mass="35023">MNVLLVVLPVLLLIPIIAGKVVIAENTATLPNTIASREDLVTLSKYYVSIHKPYNVKKYVPYRPTNKTNILQIPPALLLPAVPKRTTQTPTNDFDWGNAEDDIEVISDIPNYSTEQSASTTEIPEMSTSLLTIIGTTPGFEATTPYYYINTKDSSTEEDYSNSSTTEPTPEATITTSSLAPESESITETSSTSFMDTTAGNDFTTEPTSTQPEATTEMENLKSLHQLATETTPTIDVTTNINWALPTTLSQSTTDVSISTTQEPQTSTSAETESTTNIASTTMQYTTESTTTIDLPDTTNLAISTTDGTTYSQTNIFSAGHYN</sequence>